<evidence type="ECO:0000313" key="2">
    <source>
        <dbReference type="EMBL" id="MBK1617522.1"/>
    </source>
</evidence>
<reference evidence="2 3" key="1">
    <citation type="journal article" date="2020" name="Microorganisms">
        <title>Osmotic Adaptation and Compatible Solute Biosynthesis of Phototrophic Bacteria as Revealed from Genome Analyses.</title>
        <authorList>
            <person name="Imhoff J.F."/>
            <person name="Rahn T."/>
            <person name="Kunzel S."/>
            <person name="Keller A."/>
            <person name="Neulinger S.C."/>
        </authorList>
    </citation>
    <scope>NUCLEOTIDE SEQUENCE [LARGE SCALE GENOMIC DNA]</scope>
    <source>
        <strain evidence="2 3">DSM 25653</strain>
    </source>
</reference>
<proteinExistence type="predicted"/>
<keyword evidence="3" id="KW-1185">Reference proteome</keyword>
<accession>A0A9X1B3E8</accession>
<protein>
    <submittedName>
        <fullName evidence="2">Uncharacterized protein</fullName>
    </submittedName>
</protein>
<dbReference type="EMBL" id="NRRY01000003">
    <property type="protein sequence ID" value="MBK1617522.1"/>
    <property type="molecule type" value="Genomic_DNA"/>
</dbReference>
<feature type="region of interest" description="Disordered" evidence="1">
    <location>
        <begin position="79"/>
        <end position="101"/>
    </location>
</feature>
<dbReference type="InterPro" id="IPR058956">
    <property type="entry name" value="MamC"/>
</dbReference>
<evidence type="ECO:0000313" key="3">
    <source>
        <dbReference type="Proteomes" id="UP001138768"/>
    </source>
</evidence>
<comment type="caution">
    <text evidence="2">The sequence shown here is derived from an EMBL/GenBank/DDBJ whole genome shotgun (WGS) entry which is preliminary data.</text>
</comment>
<dbReference type="AlphaFoldDB" id="A0A9X1B3E8"/>
<organism evidence="2 3">
    <name type="scientific">Lamprobacter modestohalophilus</name>
    <dbReference type="NCBI Taxonomy" id="1064514"/>
    <lineage>
        <taxon>Bacteria</taxon>
        <taxon>Pseudomonadati</taxon>
        <taxon>Pseudomonadota</taxon>
        <taxon>Gammaproteobacteria</taxon>
        <taxon>Chromatiales</taxon>
        <taxon>Chromatiaceae</taxon>
        <taxon>Lamprobacter</taxon>
    </lineage>
</organism>
<evidence type="ECO:0000256" key="1">
    <source>
        <dbReference type="SAM" id="MobiDB-lite"/>
    </source>
</evidence>
<name>A0A9X1B3E8_9GAMM</name>
<gene>
    <name evidence="2" type="ORF">CKO42_03450</name>
</gene>
<sequence length="101" mass="9962">MAKLGALIGLTGAGAMNLHRYQQGELAPSEAALNTLRAGVASGLATAAATLVASQFRSPTLAVAATLVTGTAAMYALNAPAPSKPDQAPDLTGTETDAEPA</sequence>
<dbReference type="Pfam" id="PF26373">
    <property type="entry name" value="MamC"/>
    <property type="match status" value="1"/>
</dbReference>
<dbReference type="Proteomes" id="UP001138768">
    <property type="component" value="Unassembled WGS sequence"/>
</dbReference>